<organism evidence="1">
    <name type="scientific">Trichophyton rubrum CBS 288.86</name>
    <dbReference type="NCBI Taxonomy" id="1215330"/>
    <lineage>
        <taxon>Eukaryota</taxon>
        <taxon>Fungi</taxon>
        <taxon>Dikarya</taxon>
        <taxon>Ascomycota</taxon>
        <taxon>Pezizomycotina</taxon>
        <taxon>Eurotiomycetes</taxon>
        <taxon>Eurotiomycetidae</taxon>
        <taxon>Onygenales</taxon>
        <taxon>Arthrodermataceae</taxon>
        <taxon>Trichophyton</taxon>
    </lineage>
</organism>
<gene>
    <name evidence="1" type="ORF">H103_05465</name>
</gene>
<proteinExistence type="predicted"/>
<protein>
    <submittedName>
        <fullName evidence="1">Uncharacterized protein</fullName>
    </submittedName>
</protein>
<dbReference type="AlphaFoldDB" id="A0A022VYC2"/>
<reference evidence="1" key="1">
    <citation type="submission" date="2014-02" db="EMBL/GenBank/DDBJ databases">
        <title>The Genome Sequence of Trichophyton rubrum (morphotype fischeri) CBS 288.86.</title>
        <authorList>
            <consortium name="The Broad Institute Genomics Platform"/>
            <person name="Cuomo C.A."/>
            <person name="White T.C."/>
            <person name="Graser Y."/>
            <person name="Martinez-Rossi N."/>
            <person name="Heitman J."/>
            <person name="Young S.K."/>
            <person name="Zeng Q."/>
            <person name="Gargeya S."/>
            <person name="Abouelleil A."/>
            <person name="Alvarado L."/>
            <person name="Chapman S.B."/>
            <person name="Gainer-Dewar J."/>
            <person name="Goldberg J."/>
            <person name="Griggs A."/>
            <person name="Gujja S."/>
            <person name="Hansen M."/>
            <person name="Howarth C."/>
            <person name="Imamovic A."/>
            <person name="Larimer J."/>
            <person name="Martinez D."/>
            <person name="Murphy C."/>
            <person name="Pearson M.D."/>
            <person name="Persinoti G."/>
            <person name="Poon T."/>
            <person name="Priest M."/>
            <person name="Roberts A.D."/>
            <person name="Saif S."/>
            <person name="Shea T.D."/>
            <person name="Sykes S.N."/>
            <person name="Wortman J."/>
            <person name="Nusbaum C."/>
            <person name="Birren B."/>
        </authorList>
    </citation>
    <scope>NUCLEOTIDE SEQUENCE [LARGE SCALE GENOMIC DNA]</scope>
    <source>
        <strain evidence="1">CBS 288.86</strain>
    </source>
</reference>
<accession>A0A022VYC2</accession>
<dbReference type="HOGENOM" id="CLU_2484941_0_0_1"/>
<dbReference type="Proteomes" id="UP000023758">
    <property type="component" value="Unassembled WGS sequence"/>
</dbReference>
<sequence>MHDGDTSHCYVDAPCESLPLGAIDPGKGPMSVPACTPSSTDLFHTVLLTYFRRCVPPDPMDKSMRLPWPGTMTAHAGFSSGWLEDDL</sequence>
<evidence type="ECO:0000313" key="1">
    <source>
        <dbReference type="EMBL" id="EZF51252.1"/>
    </source>
</evidence>
<dbReference type="EMBL" id="KK207872">
    <property type="protein sequence ID" value="EZF51252.1"/>
    <property type="molecule type" value="Genomic_DNA"/>
</dbReference>
<name>A0A022VYC2_TRIRU</name>